<evidence type="ECO:0000256" key="1">
    <source>
        <dbReference type="SAM" id="MobiDB-lite"/>
    </source>
</evidence>
<reference evidence="3" key="1">
    <citation type="journal article" date="2020" name="New Phytol.">
        <title>Comparative genomics reveals dynamic genome evolution in host specialist ectomycorrhizal fungi.</title>
        <authorList>
            <person name="Lofgren L.A."/>
            <person name="Nguyen N.H."/>
            <person name="Vilgalys R."/>
            <person name="Ruytinx J."/>
            <person name="Liao H.L."/>
            <person name="Branco S."/>
            <person name="Kuo A."/>
            <person name="LaButti K."/>
            <person name="Lipzen A."/>
            <person name="Andreopoulos W."/>
            <person name="Pangilinan J."/>
            <person name="Riley R."/>
            <person name="Hundley H."/>
            <person name="Na H."/>
            <person name="Barry K."/>
            <person name="Grigoriev I.V."/>
            <person name="Stajich J.E."/>
            <person name="Kennedy P.G."/>
        </authorList>
    </citation>
    <scope>NUCLEOTIDE SEQUENCE</scope>
    <source>
        <strain evidence="3">S12</strain>
    </source>
</reference>
<gene>
    <name evidence="4" type="ORF">HD556DRAFT_1314591</name>
    <name evidence="2" type="ORF">HD556DRAFT_1315065</name>
    <name evidence="3" type="ORF">HD556DRAFT_1315079</name>
</gene>
<proteinExistence type="predicted"/>
<dbReference type="RefSeq" id="XP_041152534.1">
    <property type="nucleotide sequence ID" value="XM_041300961.1"/>
</dbReference>
<evidence type="ECO:0000313" key="3">
    <source>
        <dbReference type="EMBL" id="KAG1784449.1"/>
    </source>
</evidence>
<dbReference type="AlphaFoldDB" id="A0A9P7A8K3"/>
<accession>A0A9P7A8K3</accession>
<dbReference type="EMBL" id="JABBWE010000146">
    <property type="protein sequence ID" value="KAG1784433.1"/>
    <property type="molecule type" value="Genomic_DNA"/>
</dbReference>
<organism evidence="3 5">
    <name type="scientific">Suillus plorans</name>
    <dbReference type="NCBI Taxonomy" id="116603"/>
    <lineage>
        <taxon>Eukaryota</taxon>
        <taxon>Fungi</taxon>
        <taxon>Dikarya</taxon>
        <taxon>Basidiomycota</taxon>
        <taxon>Agaricomycotina</taxon>
        <taxon>Agaricomycetes</taxon>
        <taxon>Agaricomycetidae</taxon>
        <taxon>Boletales</taxon>
        <taxon>Suillineae</taxon>
        <taxon>Suillaceae</taxon>
        <taxon>Suillus</taxon>
    </lineage>
</organism>
<sequence length="374" mass="43075">MLTPALKDAIDAMIPSMVEHLSDDMRNISIRHQPHTRKEDSSSDTQASDSDDGLAPHPRWKRPSKRGSKNHLHVAFRSYLREKRVLKGKNGSLPQSPPIETIQPFNHNHDCCPTLDDLSIDWSDSLKKFSWNTEVINILVVDFQLKIKNSTYVQVLFHTEAMSLDNLHSLCIDKLCRTQFECRQRMQIGKYSNLEEMNSVSRALLGRNEQRQCLDRCNTRKHGTLERRRKIVSQNRHRNPDTWDTIGRIINHLDVDGVSGDETDTPIGAIPKVVRRVGLPWLNPNITQLLHAVETYAPATHEENMTIPIENSSLLRILEQKRAAQNSIAIQRLPHNWYNDHWYKANLSSAHALLETRKSLIIPALEHYRSQKQP</sequence>
<dbReference type="EMBL" id="JABBWE010000121">
    <property type="protein sequence ID" value="KAG1785049.1"/>
    <property type="molecule type" value="Genomic_DNA"/>
</dbReference>
<evidence type="ECO:0000313" key="5">
    <source>
        <dbReference type="Proteomes" id="UP000719766"/>
    </source>
</evidence>
<protein>
    <submittedName>
        <fullName evidence="3">Uncharacterized protein</fullName>
    </submittedName>
</protein>
<dbReference type="EMBL" id="JABBWE010000146">
    <property type="protein sequence ID" value="KAG1784449.1"/>
    <property type="molecule type" value="Genomic_DNA"/>
</dbReference>
<evidence type="ECO:0000313" key="2">
    <source>
        <dbReference type="EMBL" id="KAG1784433.1"/>
    </source>
</evidence>
<dbReference type="GeneID" id="64594725"/>
<feature type="region of interest" description="Disordered" evidence="1">
    <location>
        <begin position="32"/>
        <end position="69"/>
    </location>
</feature>
<dbReference type="Proteomes" id="UP000719766">
    <property type="component" value="Unassembled WGS sequence"/>
</dbReference>
<name>A0A9P7A8K3_9AGAM</name>
<feature type="compositionally biased region" description="Basic residues" evidence="1">
    <location>
        <begin position="58"/>
        <end position="69"/>
    </location>
</feature>
<dbReference type="OrthoDB" id="3224221at2759"/>
<evidence type="ECO:0000313" key="4">
    <source>
        <dbReference type="EMBL" id="KAG1785049.1"/>
    </source>
</evidence>
<keyword evidence="5" id="KW-1185">Reference proteome</keyword>
<comment type="caution">
    <text evidence="3">The sequence shown here is derived from an EMBL/GenBank/DDBJ whole genome shotgun (WGS) entry which is preliminary data.</text>
</comment>